<sequence length="453" mass="49941">MLKRSLVLIFSLFFLLTLFTSSVFAGELQTTLLNKLQQPGQSLTRAEFVSMLVQAAELPAPTWPVSLPLDVPAGAWYANDMKTALVAGVISRTPKNTISPDLPVTQAQAAVMLSRVLGLPGVESPGPLPSPVPNSHWAFVPFTWLVKEGIVDPTVKPDAFLTPAEGAALLDKVFGTAKEAKEIMEKSQATQAVIKTMRGTGDMSMSMKANPAVPVQGLPAYIGMKAKVNYEMNLDQGLHQQFTMTMAGLPQTIPPMEVEQYMVAEGMFMKIKDPMTSKVTWIKMPEGSVPNFMELMKQQSKFMQLPREFDKYFHYRLLGEKKVGEKTFFELSFFGNIPNLAQFMNMVGAQSGLNQQMIKSFEQSGSMIRGINMVGKILINKENLYAEQLNATAVIVFADKFEGKPFPLKSLTANFNFLYKDYGTKIDIQLPAEAAKTQGLPMTQPGTTPVKTN</sequence>
<accession>A0A2C6MGQ6</accession>
<dbReference type="Gene3D" id="2.50.20.20">
    <property type="match status" value="1"/>
</dbReference>
<dbReference type="Proteomes" id="UP000222564">
    <property type="component" value="Unassembled WGS sequence"/>
</dbReference>
<evidence type="ECO:0000259" key="2">
    <source>
        <dbReference type="PROSITE" id="PS51272"/>
    </source>
</evidence>
<dbReference type="AlphaFoldDB" id="A0A2C6MGQ6"/>
<protein>
    <recommendedName>
        <fullName evidence="2">SLH domain-containing protein</fullName>
    </recommendedName>
</protein>
<feature type="domain" description="SLH" evidence="2">
    <location>
        <begin position="64"/>
        <end position="127"/>
    </location>
</feature>
<dbReference type="InterPro" id="IPR001119">
    <property type="entry name" value="SLH_dom"/>
</dbReference>
<name>A0A2C6MGQ6_9FIRM</name>
<dbReference type="Pfam" id="PF00395">
    <property type="entry name" value="SLH"/>
    <property type="match status" value="1"/>
</dbReference>
<dbReference type="OrthoDB" id="1957331at2"/>
<comment type="caution">
    <text evidence="3">The sequence shown here is derived from an EMBL/GenBank/DDBJ whole genome shotgun (WGS) entry which is preliminary data.</text>
</comment>
<evidence type="ECO:0000313" key="3">
    <source>
        <dbReference type="EMBL" id="PHJ38912.1"/>
    </source>
</evidence>
<keyword evidence="1" id="KW-0677">Repeat</keyword>
<evidence type="ECO:0000256" key="1">
    <source>
        <dbReference type="ARBA" id="ARBA00022737"/>
    </source>
</evidence>
<proteinExistence type="predicted"/>
<gene>
    <name evidence="3" type="ORF">P378_06795</name>
</gene>
<evidence type="ECO:0000313" key="4">
    <source>
        <dbReference type="Proteomes" id="UP000222564"/>
    </source>
</evidence>
<dbReference type="RefSeq" id="WP_099082609.1">
    <property type="nucleotide sequence ID" value="NZ_AWQQ01000041.1"/>
</dbReference>
<reference evidence="3 4" key="1">
    <citation type="submission" date="2013-09" db="EMBL/GenBank/DDBJ databases">
        <title>Biodegradation of hydrocarbons in the deep terrestrial subsurface : characterization of a microbial consortium composed of two Desulfotomaculum species originating from a deep geological formation.</title>
        <authorList>
            <person name="Aullo T."/>
            <person name="Berlendis S."/>
            <person name="Lascourreges J.-F."/>
            <person name="Dessort D."/>
            <person name="Saint-Laurent S."/>
            <person name="Schraauwers B."/>
            <person name="Mas J."/>
            <person name="Magot M."/>
            <person name="Ranchou-Peyruse A."/>
        </authorList>
    </citation>
    <scope>NUCLEOTIDE SEQUENCE [LARGE SCALE GENOMIC DNA]</scope>
    <source>
        <strain evidence="3 4">Bs107</strain>
    </source>
</reference>
<dbReference type="InterPro" id="IPR046720">
    <property type="entry name" value="DUF6612"/>
</dbReference>
<dbReference type="PROSITE" id="PS51272">
    <property type="entry name" value="SLH"/>
    <property type="match status" value="1"/>
</dbReference>
<keyword evidence="4" id="KW-1185">Reference proteome</keyword>
<dbReference type="Pfam" id="PF20316">
    <property type="entry name" value="DUF6612"/>
    <property type="match status" value="1"/>
</dbReference>
<dbReference type="EMBL" id="AWQQ01000041">
    <property type="protein sequence ID" value="PHJ38912.1"/>
    <property type="molecule type" value="Genomic_DNA"/>
</dbReference>
<organism evidence="3 4">
    <name type="scientific">Desulforamulus profundi</name>
    <dbReference type="NCBI Taxonomy" id="1383067"/>
    <lineage>
        <taxon>Bacteria</taxon>
        <taxon>Bacillati</taxon>
        <taxon>Bacillota</taxon>
        <taxon>Clostridia</taxon>
        <taxon>Eubacteriales</taxon>
        <taxon>Peptococcaceae</taxon>
        <taxon>Desulforamulus</taxon>
    </lineage>
</organism>